<dbReference type="EMBL" id="CAJNOR010000269">
    <property type="protein sequence ID" value="CAF0861861.1"/>
    <property type="molecule type" value="Genomic_DNA"/>
</dbReference>
<evidence type="ECO:0000313" key="4">
    <source>
        <dbReference type="Proteomes" id="UP000663828"/>
    </source>
</evidence>
<feature type="transmembrane region" description="Helical" evidence="1">
    <location>
        <begin position="249"/>
        <end position="270"/>
    </location>
</feature>
<dbReference type="EMBL" id="CAJNOJ010000140">
    <property type="protein sequence ID" value="CAF1187148.1"/>
    <property type="molecule type" value="Genomic_DNA"/>
</dbReference>
<organism evidence="3 5">
    <name type="scientific">Adineta ricciae</name>
    <name type="common">Rotifer</name>
    <dbReference type="NCBI Taxonomy" id="249248"/>
    <lineage>
        <taxon>Eukaryota</taxon>
        <taxon>Metazoa</taxon>
        <taxon>Spiralia</taxon>
        <taxon>Gnathifera</taxon>
        <taxon>Rotifera</taxon>
        <taxon>Eurotatoria</taxon>
        <taxon>Bdelloidea</taxon>
        <taxon>Adinetida</taxon>
        <taxon>Adinetidae</taxon>
        <taxon>Adineta</taxon>
    </lineage>
</organism>
<protein>
    <submittedName>
        <fullName evidence="3">Uncharacterized protein</fullName>
    </submittedName>
</protein>
<feature type="transmembrane region" description="Helical" evidence="1">
    <location>
        <begin position="110"/>
        <end position="131"/>
    </location>
</feature>
<sequence length="332" mass="38246">MNSTAQCPSCFYGSICQFTTLYSGISMETFLDMPFLSKEIAFGGIAVMLAFGTICNILSIATFCQASKGRGNRIYRLWVTIVGQCGTIVFALRLFLIISRQSSGILDCFLLEYLISVIPVLYYSLTACVFIEQTVVAHKHLHFDKESSRHTASLVIPVLIIYHLIVNLYIPFQYQLLRDPYKPTRSWCSSDHQNYSLTRFVTIINTMHLILPFILNLTSPIVMIMILTKDKLDSKQNRRFWSSLKDVLNTYKGNIAIPYVLTILTIPYLVVNFRLNCITQSWQNAIYLIAYFIYLIPLPTSLFLFILPSPTFTEELCKIYQRTIVYVRLRQY</sequence>
<dbReference type="Proteomes" id="UP000663852">
    <property type="component" value="Unassembled WGS sequence"/>
</dbReference>
<gene>
    <name evidence="3" type="ORF">EDS130_LOCUS24591</name>
    <name evidence="2" type="ORF">XAT740_LOCUS6031</name>
</gene>
<dbReference type="Gene3D" id="1.20.1070.10">
    <property type="entry name" value="Rhodopsin 7-helix transmembrane proteins"/>
    <property type="match status" value="1"/>
</dbReference>
<feature type="transmembrane region" description="Helical" evidence="1">
    <location>
        <begin position="209"/>
        <end position="228"/>
    </location>
</feature>
<keyword evidence="1" id="KW-1133">Transmembrane helix</keyword>
<keyword evidence="4" id="KW-1185">Reference proteome</keyword>
<evidence type="ECO:0000256" key="1">
    <source>
        <dbReference type="SAM" id="Phobius"/>
    </source>
</evidence>
<accession>A0A814V742</accession>
<dbReference type="AlphaFoldDB" id="A0A814V742"/>
<keyword evidence="1" id="KW-0812">Transmembrane</keyword>
<feature type="transmembrane region" description="Helical" evidence="1">
    <location>
        <begin position="152"/>
        <end position="172"/>
    </location>
</feature>
<evidence type="ECO:0000313" key="2">
    <source>
        <dbReference type="EMBL" id="CAF0861861.1"/>
    </source>
</evidence>
<dbReference type="Proteomes" id="UP000663828">
    <property type="component" value="Unassembled WGS sequence"/>
</dbReference>
<evidence type="ECO:0000313" key="3">
    <source>
        <dbReference type="EMBL" id="CAF1187148.1"/>
    </source>
</evidence>
<proteinExistence type="predicted"/>
<feature type="transmembrane region" description="Helical" evidence="1">
    <location>
        <begin position="75"/>
        <end position="98"/>
    </location>
</feature>
<feature type="transmembrane region" description="Helical" evidence="1">
    <location>
        <begin position="285"/>
        <end position="307"/>
    </location>
</feature>
<keyword evidence="1" id="KW-0472">Membrane</keyword>
<comment type="caution">
    <text evidence="3">The sequence shown here is derived from an EMBL/GenBank/DDBJ whole genome shotgun (WGS) entry which is preliminary data.</text>
</comment>
<feature type="transmembrane region" description="Helical" evidence="1">
    <location>
        <begin position="40"/>
        <end position="63"/>
    </location>
</feature>
<evidence type="ECO:0000313" key="5">
    <source>
        <dbReference type="Proteomes" id="UP000663852"/>
    </source>
</evidence>
<dbReference type="OrthoDB" id="10035205at2759"/>
<name>A0A814V742_ADIRI</name>
<reference evidence="3" key="1">
    <citation type="submission" date="2021-02" db="EMBL/GenBank/DDBJ databases">
        <authorList>
            <person name="Nowell W R."/>
        </authorList>
    </citation>
    <scope>NUCLEOTIDE SEQUENCE</scope>
</reference>